<accession>A0A834WWA6</accession>
<dbReference type="AlphaFoldDB" id="A0A834WWA6"/>
<dbReference type="EMBL" id="JAAIUW010000005">
    <property type="protein sequence ID" value="KAF7833828.1"/>
    <property type="molecule type" value="Genomic_DNA"/>
</dbReference>
<name>A0A834WWA6_9FABA</name>
<comment type="caution">
    <text evidence="4">The sequence shown here is derived from an EMBL/GenBank/DDBJ whole genome shotgun (WGS) entry which is preliminary data.</text>
</comment>
<dbReference type="GO" id="GO:0016746">
    <property type="term" value="F:acyltransferase activity"/>
    <property type="evidence" value="ECO:0007669"/>
    <property type="project" value="UniProtKB-KW"/>
</dbReference>
<dbReference type="PANTHER" id="PTHR31623:SF122">
    <property type="entry name" value="HXXXD-TYPE ACYL-TRANSFERASE FAMILY PROTEIN"/>
    <property type="match status" value="1"/>
</dbReference>
<proteinExistence type="inferred from homology"/>
<keyword evidence="2 4" id="KW-0808">Transferase</keyword>
<sequence length="431" mass="47866">MAKTMKVEIVSKEIIKPSSPTPEELRTFKLSFIDQLVPVIHTQILLLYPNDVDEVVVDKLERVKTSLSQTLTHFYPLAGRVKDNAIIECNDDGAEFCEAHVQDFQLSDILKQPDADLVHHFVPNNDVAVSSGFLLIVQANLFECGGLAIGVSVSHKIADASTISCFIKAWSSTALGCMTQAMAPKYILGSLYPSMEFPVVLPPIQLKKSNCITKRYVFDSSNLTKLKAKAGSKIVEQATRVESVLGLLWKCGAEARRRNVGVIRPSMASQTVNIRKRVVPPLPETTVGNFASYFKVEALDEEEMELQGLVGKLRKGLEGFSKDKVEMLVGGNAFMMMCEGLKEFELMYKEGIDFYLCSSWCGFGFYEADFGWGKPKWVSIPSSEVNNTFILMDTSDDKGIEAWVTLCEEDMALLETNPELLQFASLNPTII</sequence>
<comment type="similarity">
    <text evidence="1">Belongs to the plant acyltransferase family.</text>
</comment>
<evidence type="ECO:0000313" key="4">
    <source>
        <dbReference type="EMBL" id="KAF7833828.1"/>
    </source>
</evidence>
<keyword evidence="3 4" id="KW-0012">Acyltransferase</keyword>
<evidence type="ECO:0000313" key="5">
    <source>
        <dbReference type="Proteomes" id="UP000634136"/>
    </source>
</evidence>
<gene>
    <name evidence="4" type="ORF">G2W53_016161</name>
</gene>
<dbReference type="PANTHER" id="PTHR31623">
    <property type="entry name" value="F21J9.9"/>
    <property type="match status" value="1"/>
</dbReference>
<evidence type="ECO:0000256" key="3">
    <source>
        <dbReference type="ARBA" id="ARBA00023315"/>
    </source>
</evidence>
<dbReference type="Gene3D" id="3.30.559.10">
    <property type="entry name" value="Chloramphenicol acetyltransferase-like domain"/>
    <property type="match status" value="2"/>
</dbReference>
<organism evidence="4 5">
    <name type="scientific">Senna tora</name>
    <dbReference type="NCBI Taxonomy" id="362788"/>
    <lineage>
        <taxon>Eukaryota</taxon>
        <taxon>Viridiplantae</taxon>
        <taxon>Streptophyta</taxon>
        <taxon>Embryophyta</taxon>
        <taxon>Tracheophyta</taxon>
        <taxon>Spermatophyta</taxon>
        <taxon>Magnoliopsida</taxon>
        <taxon>eudicotyledons</taxon>
        <taxon>Gunneridae</taxon>
        <taxon>Pentapetalae</taxon>
        <taxon>rosids</taxon>
        <taxon>fabids</taxon>
        <taxon>Fabales</taxon>
        <taxon>Fabaceae</taxon>
        <taxon>Caesalpinioideae</taxon>
        <taxon>Cassia clade</taxon>
        <taxon>Senna</taxon>
    </lineage>
</organism>
<dbReference type="OrthoDB" id="671439at2759"/>
<dbReference type="InterPro" id="IPR023213">
    <property type="entry name" value="CAT-like_dom_sf"/>
</dbReference>
<evidence type="ECO:0000256" key="1">
    <source>
        <dbReference type="ARBA" id="ARBA00009861"/>
    </source>
</evidence>
<evidence type="ECO:0000256" key="2">
    <source>
        <dbReference type="ARBA" id="ARBA00022679"/>
    </source>
</evidence>
<dbReference type="Proteomes" id="UP000634136">
    <property type="component" value="Unassembled WGS sequence"/>
</dbReference>
<dbReference type="Pfam" id="PF02458">
    <property type="entry name" value="Transferase"/>
    <property type="match status" value="1"/>
</dbReference>
<reference evidence="4" key="1">
    <citation type="submission" date="2020-09" db="EMBL/GenBank/DDBJ databases">
        <title>Genome-Enabled Discovery of Anthraquinone Biosynthesis in Senna tora.</title>
        <authorList>
            <person name="Kang S.-H."/>
            <person name="Pandey R.P."/>
            <person name="Lee C.-M."/>
            <person name="Sim J.-S."/>
            <person name="Jeong J.-T."/>
            <person name="Choi B.-S."/>
            <person name="Jung M."/>
            <person name="Ginzburg D."/>
            <person name="Zhao K."/>
            <person name="Won S.Y."/>
            <person name="Oh T.-J."/>
            <person name="Yu Y."/>
            <person name="Kim N.-H."/>
            <person name="Lee O.R."/>
            <person name="Lee T.-H."/>
            <person name="Bashyal P."/>
            <person name="Kim T.-S."/>
            <person name="Lee W.-H."/>
            <person name="Kawkins C."/>
            <person name="Kim C.-K."/>
            <person name="Kim J.S."/>
            <person name="Ahn B.O."/>
            <person name="Rhee S.Y."/>
            <person name="Sohng J.K."/>
        </authorList>
    </citation>
    <scope>NUCLEOTIDE SEQUENCE</scope>
    <source>
        <tissue evidence="4">Leaf</tissue>
    </source>
</reference>
<keyword evidence="5" id="KW-1185">Reference proteome</keyword>
<protein>
    <submittedName>
        <fullName evidence="4">BAHD acyltransferase</fullName>
    </submittedName>
</protein>